<dbReference type="Proteomes" id="UP001152561">
    <property type="component" value="Unassembled WGS sequence"/>
</dbReference>
<dbReference type="EMBL" id="JAJAGQ010000007">
    <property type="protein sequence ID" value="KAJ8557244.1"/>
    <property type="molecule type" value="Genomic_DNA"/>
</dbReference>
<organism evidence="1 2">
    <name type="scientific">Anisodus acutangulus</name>
    <dbReference type="NCBI Taxonomy" id="402998"/>
    <lineage>
        <taxon>Eukaryota</taxon>
        <taxon>Viridiplantae</taxon>
        <taxon>Streptophyta</taxon>
        <taxon>Embryophyta</taxon>
        <taxon>Tracheophyta</taxon>
        <taxon>Spermatophyta</taxon>
        <taxon>Magnoliopsida</taxon>
        <taxon>eudicotyledons</taxon>
        <taxon>Gunneridae</taxon>
        <taxon>Pentapetalae</taxon>
        <taxon>asterids</taxon>
        <taxon>lamiids</taxon>
        <taxon>Solanales</taxon>
        <taxon>Solanaceae</taxon>
        <taxon>Solanoideae</taxon>
        <taxon>Hyoscyameae</taxon>
        <taxon>Anisodus</taxon>
    </lineage>
</organism>
<proteinExistence type="predicted"/>
<protein>
    <submittedName>
        <fullName evidence="1">Uncharacterized protein</fullName>
    </submittedName>
</protein>
<evidence type="ECO:0000313" key="2">
    <source>
        <dbReference type="Proteomes" id="UP001152561"/>
    </source>
</evidence>
<reference evidence="2" key="1">
    <citation type="journal article" date="2023" name="Proc. Natl. Acad. Sci. U.S.A.">
        <title>Genomic and structural basis for evolution of tropane alkaloid biosynthesis.</title>
        <authorList>
            <person name="Wanga Y.-J."/>
            <person name="Taina T."/>
            <person name="Yua J.-Y."/>
            <person name="Lia J."/>
            <person name="Xua B."/>
            <person name="Chenc J."/>
            <person name="D'Auriad J.C."/>
            <person name="Huanga J.-P."/>
            <person name="Huanga S.-X."/>
        </authorList>
    </citation>
    <scope>NUCLEOTIDE SEQUENCE [LARGE SCALE GENOMIC DNA]</scope>
    <source>
        <strain evidence="2">cv. KIB-2019</strain>
    </source>
</reference>
<evidence type="ECO:0000313" key="1">
    <source>
        <dbReference type="EMBL" id="KAJ8557244.1"/>
    </source>
</evidence>
<dbReference type="AlphaFoldDB" id="A0A9Q1MGD6"/>
<keyword evidence="2" id="KW-1185">Reference proteome</keyword>
<sequence length="92" mass="10490">MSYELAQDNEESLAMKIITYSTFSTLSSCQQSHLNTRKFLKQRKISSECVTMITINDSLEEIEVNIRSIYASCFFDLGEPINGLAKRSNLKD</sequence>
<gene>
    <name evidence="1" type="ORF">K7X08_002869</name>
</gene>
<accession>A0A9Q1MGD6</accession>
<name>A0A9Q1MGD6_9SOLA</name>
<comment type="caution">
    <text evidence="1">The sequence shown here is derived from an EMBL/GenBank/DDBJ whole genome shotgun (WGS) entry which is preliminary data.</text>
</comment>